<dbReference type="InterPro" id="IPR029063">
    <property type="entry name" value="SAM-dependent_MTases_sf"/>
</dbReference>
<evidence type="ECO:0000256" key="2">
    <source>
        <dbReference type="ARBA" id="ARBA00022679"/>
    </source>
</evidence>
<gene>
    <name evidence="6" type="ORF">IX83_05335</name>
</gene>
<dbReference type="OrthoDB" id="117774at2"/>
<dbReference type="SUPFAM" id="SSF53335">
    <property type="entry name" value="S-adenosyl-L-methionine-dependent methyltransferases"/>
    <property type="match status" value="1"/>
</dbReference>
<keyword evidence="2 4" id="KW-0808">Transferase</keyword>
<dbReference type="KEGG" id="bpsi:IX83_05335"/>
<evidence type="ECO:0000313" key="7">
    <source>
        <dbReference type="Proteomes" id="UP000028945"/>
    </source>
</evidence>
<proteinExistence type="inferred from homology"/>
<dbReference type="AlphaFoldDB" id="A0A077DI45"/>
<dbReference type="STRING" id="1072685.IX83_05335"/>
<keyword evidence="3 4" id="KW-0620">Polyamine biosynthesis</keyword>
<dbReference type="GO" id="GO:0016740">
    <property type="term" value="F:transferase activity"/>
    <property type="evidence" value="ECO:0007669"/>
    <property type="project" value="UniProtKB-UniRule"/>
</dbReference>
<dbReference type="RefSeq" id="WP_038499915.1">
    <property type="nucleotide sequence ID" value="NZ_AFWK01000008.1"/>
</dbReference>
<evidence type="ECO:0000256" key="1">
    <source>
        <dbReference type="ARBA" id="ARBA00007867"/>
    </source>
</evidence>
<dbReference type="HOGENOM" id="CLU_060070_0_1_4"/>
<protein>
    <recommendedName>
        <fullName evidence="5">PABS domain-containing protein</fullName>
    </recommendedName>
</protein>
<keyword evidence="7" id="KW-1185">Reference proteome</keyword>
<dbReference type="InterPro" id="IPR030374">
    <property type="entry name" value="PABS"/>
</dbReference>
<dbReference type="PANTHER" id="PTHR43317:SF1">
    <property type="entry name" value="THERMOSPERMINE SYNTHASE ACAULIS5"/>
    <property type="match status" value="1"/>
</dbReference>
<comment type="similarity">
    <text evidence="1">Belongs to the spermidine/spermine synthase family.</text>
</comment>
<accession>A0A077DI45</accession>
<dbReference type="GO" id="GO:0006596">
    <property type="term" value="P:polyamine biosynthetic process"/>
    <property type="evidence" value="ECO:0007669"/>
    <property type="project" value="UniProtKB-UniRule"/>
</dbReference>
<evidence type="ECO:0000256" key="3">
    <source>
        <dbReference type="ARBA" id="ARBA00023115"/>
    </source>
</evidence>
<evidence type="ECO:0000259" key="5">
    <source>
        <dbReference type="PROSITE" id="PS51006"/>
    </source>
</evidence>
<feature type="domain" description="PABS" evidence="5">
    <location>
        <begin position="1"/>
        <end position="214"/>
    </location>
</feature>
<dbReference type="EMBL" id="CP009238">
    <property type="protein sequence ID" value="AIL32813.1"/>
    <property type="molecule type" value="Genomic_DNA"/>
</dbReference>
<evidence type="ECO:0000313" key="6">
    <source>
        <dbReference type="EMBL" id="AIL32813.1"/>
    </source>
</evidence>
<name>A0A077DI45_9BURK</name>
<evidence type="ECO:0000256" key="4">
    <source>
        <dbReference type="PROSITE-ProRule" id="PRU00354"/>
    </source>
</evidence>
<dbReference type="PANTHER" id="PTHR43317">
    <property type="entry name" value="THERMOSPERMINE SYNTHASE ACAULIS5"/>
    <property type="match status" value="1"/>
</dbReference>
<dbReference type="Pfam" id="PF01564">
    <property type="entry name" value="Spermine_synth"/>
    <property type="match status" value="1"/>
</dbReference>
<reference evidence="6 7" key="1">
    <citation type="journal article" date="2014" name="BMC Genomics">
        <title>A genomic perspective on a new bacterial genus and species from the Alcaligenaceae family, Basilea psittacipulmonis.</title>
        <authorList>
            <person name="Whiteson K.L."/>
            <person name="Hernandez D."/>
            <person name="Lazarevic V."/>
            <person name="Gaia N."/>
            <person name="Farinelli L."/>
            <person name="Francois P."/>
            <person name="Pilo P."/>
            <person name="Frey J."/>
            <person name="Schrenzel J."/>
        </authorList>
    </citation>
    <scope>NUCLEOTIDE SEQUENCE [LARGE SCALE GENOMIC DNA]</scope>
    <source>
        <strain evidence="6 7">DSM 24701</strain>
    </source>
</reference>
<dbReference type="PROSITE" id="PS51006">
    <property type="entry name" value="PABS_2"/>
    <property type="match status" value="1"/>
</dbReference>
<dbReference type="eggNOG" id="COG0421">
    <property type="taxonomic scope" value="Bacteria"/>
</dbReference>
<organism evidence="6 7">
    <name type="scientific">Basilea psittacipulmonis DSM 24701</name>
    <dbReference type="NCBI Taxonomy" id="1072685"/>
    <lineage>
        <taxon>Bacteria</taxon>
        <taxon>Pseudomonadati</taxon>
        <taxon>Pseudomonadota</taxon>
        <taxon>Betaproteobacteria</taxon>
        <taxon>Burkholderiales</taxon>
        <taxon>Alcaligenaceae</taxon>
        <taxon>Basilea</taxon>
    </lineage>
</organism>
<feature type="active site" description="Proton acceptor" evidence="4">
    <location>
        <position position="134"/>
    </location>
</feature>
<sequence>MVNDYRETPFVSEEDGIRYLHFASAYLQGAMRIRKPTELVWQYTQEMMSCLLFHEPSETSRIGILGLGAGSLVRFCLRHTRAMIDVVEYNPAVTELCIESFMLPATDERLNYIHDDAKHYMKQEKNKYDILLVDLYDHQAKGPSCSSKLFYKSCYESLKPSGVMSVNLFANHSSFEKNLHRIHDSFKQQCFALPETPDGNCIVVAGKNMKFSKSRALAIEKEWHFPARKWLNELRDSHLSQAVTID</sequence>
<dbReference type="Proteomes" id="UP000028945">
    <property type="component" value="Chromosome"/>
</dbReference>
<dbReference type="Gene3D" id="3.40.50.150">
    <property type="entry name" value="Vaccinia Virus protein VP39"/>
    <property type="match status" value="1"/>
</dbReference>